<name>A0A9D3XPT1_9SAUR</name>
<comment type="caution">
    <text evidence="1">The sequence shown here is derived from an EMBL/GenBank/DDBJ whole genome shotgun (WGS) entry which is preliminary data.</text>
</comment>
<protein>
    <submittedName>
        <fullName evidence="1">Uncharacterized protein</fullName>
    </submittedName>
</protein>
<evidence type="ECO:0000313" key="1">
    <source>
        <dbReference type="EMBL" id="KAH1183336.1"/>
    </source>
</evidence>
<sequence>MLPVCLLILSTASREEGLLQILAYVREAGIRIRPHSWNLQISAHIQWKGETLKPRPPSPLPILRLAHSREECWTDRHTCYLPPGSPSQCQSISTSPNLSSPTPLSLPSAGCSPKPLSLICPDGPLYEGNEGCVYTSDFFFVKGVKNTPATDINFTDRSTSVYSARDEL</sequence>
<dbReference type="Proteomes" id="UP000827986">
    <property type="component" value="Unassembled WGS sequence"/>
</dbReference>
<keyword evidence="2" id="KW-1185">Reference proteome</keyword>
<evidence type="ECO:0000313" key="2">
    <source>
        <dbReference type="Proteomes" id="UP000827986"/>
    </source>
</evidence>
<reference evidence="1" key="1">
    <citation type="submission" date="2021-09" db="EMBL/GenBank/DDBJ databases">
        <title>The genome of Mauremys mutica provides insights into the evolution of semi-aquatic lifestyle.</title>
        <authorList>
            <person name="Gong S."/>
            <person name="Gao Y."/>
        </authorList>
    </citation>
    <scope>NUCLEOTIDE SEQUENCE</scope>
    <source>
        <strain evidence="1">MM-2020</strain>
        <tissue evidence="1">Muscle</tissue>
    </source>
</reference>
<accession>A0A9D3XPT1</accession>
<gene>
    <name evidence="1" type="ORF">KIL84_004828</name>
</gene>
<dbReference type="EMBL" id="JAHDVG010000466">
    <property type="protein sequence ID" value="KAH1183336.1"/>
    <property type="molecule type" value="Genomic_DNA"/>
</dbReference>
<organism evidence="1 2">
    <name type="scientific">Mauremys mutica</name>
    <name type="common">yellowpond turtle</name>
    <dbReference type="NCBI Taxonomy" id="74926"/>
    <lineage>
        <taxon>Eukaryota</taxon>
        <taxon>Metazoa</taxon>
        <taxon>Chordata</taxon>
        <taxon>Craniata</taxon>
        <taxon>Vertebrata</taxon>
        <taxon>Euteleostomi</taxon>
        <taxon>Archelosauria</taxon>
        <taxon>Testudinata</taxon>
        <taxon>Testudines</taxon>
        <taxon>Cryptodira</taxon>
        <taxon>Durocryptodira</taxon>
        <taxon>Testudinoidea</taxon>
        <taxon>Geoemydidae</taxon>
        <taxon>Geoemydinae</taxon>
        <taxon>Mauremys</taxon>
    </lineage>
</organism>
<proteinExistence type="predicted"/>
<dbReference type="AlphaFoldDB" id="A0A9D3XPT1"/>